<sequence>MEQFIRDIIEYFRDPENVRRYEEWLEKQKDGEAS</sequence>
<accession>A0A8S5NTY0</accession>
<reference evidence="1" key="1">
    <citation type="journal article" date="2021" name="Proc. Natl. Acad. Sci. U.S.A.">
        <title>A Catalog of Tens of Thousands of Viruses from Human Metagenomes Reveals Hidden Associations with Chronic Diseases.</title>
        <authorList>
            <person name="Tisza M.J."/>
            <person name="Buck C.B."/>
        </authorList>
    </citation>
    <scope>NUCLEOTIDE SEQUENCE</scope>
    <source>
        <strain evidence="1">Ctiu99</strain>
    </source>
</reference>
<protein>
    <submittedName>
        <fullName evidence="1">Telomere length regulation protein-like protein</fullName>
    </submittedName>
</protein>
<proteinExistence type="predicted"/>
<organism evidence="1">
    <name type="scientific">Myoviridae sp. ctiu99</name>
    <dbReference type="NCBI Taxonomy" id="2825158"/>
    <lineage>
        <taxon>Viruses</taxon>
        <taxon>Duplodnaviria</taxon>
        <taxon>Heunggongvirae</taxon>
        <taxon>Uroviricota</taxon>
        <taxon>Caudoviricetes</taxon>
    </lineage>
</organism>
<evidence type="ECO:0000313" key="1">
    <source>
        <dbReference type="EMBL" id="DAD98253.1"/>
    </source>
</evidence>
<name>A0A8S5NTY0_9CAUD</name>
<dbReference type="EMBL" id="BK015257">
    <property type="protein sequence ID" value="DAD98253.1"/>
    <property type="molecule type" value="Genomic_DNA"/>
</dbReference>